<feature type="compositionally biased region" description="Gly residues" evidence="1">
    <location>
        <begin position="112"/>
        <end position="124"/>
    </location>
</feature>
<gene>
    <name evidence="2" type="ORF">PV662_01570</name>
</gene>
<proteinExistence type="predicted"/>
<keyword evidence="3" id="KW-1185">Reference proteome</keyword>
<dbReference type="EMBL" id="JARAYU010000001">
    <property type="protein sequence ID" value="MDX3698464.1"/>
    <property type="molecule type" value="Genomic_DNA"/>
</dbReference>
<accession>A0ABU4N9W0</accession>
<evidence type="ECO:0000313" key="3">
    <source>
        <dbReference type="Proteomes" id="UP001271274"/>
    </source>
</evidence>
<feature type="region of interest" description="Disordered" evidence="1">
    <location>
        <begin position="98"/>
        <end position="137"/>
    </location>
</feature>
<reference evidence="2 3" key="1">
    <citation type="journal article" date="2023" name="Microb. Genom.">
        <title>Mesoterricola silvestris gen. nov., sp. nov., Mesoterricola sediminis sp. nov., Geothrix oryzae sp. nov., Geothrix edaphica sp. nov., Geothrix rubra sp. nov., and Geothrix limicola sp. nov., six novel members of Acidobacteriota isolated from soils.</title>
        <authorList>
            <person name="Weisberg A.J."/>
            <person name="Pearce E."/>
            <person name="Kramer C.G."/>
            <person name="Chang J.H."/>
            <person name="Clarke C.R."/>
        </authorList>
    </citation>
    <scope>NUCLEOTIDE SEQUENCE [LARGE SCALE GENOMIC DNA]</scope>
    <source>
        <strain evidence="2 3">ID09-01A</strain>
    </source>
</reference>
<evidence type="ECO:0000256" key="1">
    <source>
        <dbReference type="SAM" id="MobiDB-lite"/>
    </source>
</evidence>
<organism evidence="2 3">
    <name type="scientific">Streptomyces europaeiscabiei</name>
    <dbReference type="NCBI Taxonomy" id="146819"/>
    <lineage>
        <taxon>Bacteria</taxon>
        <taxon>Bacillati</taxon>
        <taxon>Actinomycetota</taxon>
        <taxon>Actinomycetes</taxon>
        <taxon>Kitasatosporales</taxon>
        <taxon>Streptomycetaceae</taxon>
        <taxon>Streptomyces</taxon>
    </lineage>
</organism>
<evidence type="ECO:0008006" key="4">
    <source>
        <dbReference type="Google" id="ProtNLM"/>
    </source>
</evidence>
<protein>
    <recommendedName>
        <fullName evidence="4">Scaffolding protein</fullName>
    </recommendedName>
</protein>
<sequence>MKTERNAERDRRKALEAELAALRAPAAEPVTPAGPSEADRKLNARIVRAEVKAAATGKFADPADALAFLDLTTFEVSEDGEVDGTKLSAAIEDLLTRKPHLAAKPQPRFQGSGDGGAARNGGGSQLTREELKGMSPDAIQRARAEGRLNKVLGIN</sequence>
<evidence type="ECO:0000313" key="2">
    <source>
        <dbReference type="EMBL" id="MDX3698464.1"/>
    </source>
</evidence>
<comment type="caution">
    <text evidence="2">The sequence shown here is derived from an EMBL/GenBank/DDBJ whole genome shotgun (WGS) entry which is preliminary data.</text>
</comment>
<name>A0ABU4N9W0_9ACTN</name>
<dbReference type="Proteomes" id="UP001271274">
    <property type="component" value="Unassembled WGS sequence"/>
</dbReference>
<dbReference type="RefSeq" id="WP_319061429.1">
    <property type="nucleotide sequence ID" value="NZ_JARAYT010000001.1"/>
</dbReference>